<keyword evidence="1" id="KW-0500">Molybdenum</keyword>
<dbReference type="InterPro" id="IPR008274">
    <property type="entry name" value="AldOxase/xan_DH_MoCoBD1"/>
</dbReference>
<dbReference type="GO" id="GO:0005506">
    <property type="term" value="F:iron ion binding"/>
    <property type="evidence" value="ECO:0007669"/>
    <property type="project" value="InterPro"/>
</dbReference>
<evidence type="ECO:0000313" key="4">
    <source>
        <dbReference type="EMBL" id="MCT8972254.1"/>
    </source>
</evidence>
<dbReference type="RefSeq" id="WP_261615821.1">
    <property type="nucleotide sequence ID" value="NZ_JALIDZ010000004.1"/>
</dbReference>
<evidence type="ECO:0000259" key="3">
    <source>
        <dbReference type="SMART" id="SM01008"/>
    </source>
</evidence>
<comment type="caution">
    <text evidence="4">The sequence shown here is derived from an EMBL/GenBank/DDBJ whole genome shotgun (WGS) entry which is preliminary data.</text>
</comment>
<dbReference type="GO" id="GO:0016491">
    <property type="term" value="F:oxidoreductase activity"/>
    <property type="evidence" value="ECO:0007669"/>
    <property type="project" value="UniProtKB-KW"/>
</dbReference>
<name>A0AAW5QZC4_9HYPH</name>
<organism evidence="4 5">
    <name type="scientific">Microbaculum marinisediminis</name>
    <dbReference type="NCBI Taxonomy" id="2931392"/>
    <lineage>
        <taxon>Bacteria</taxon>
        <taxon>Pseudomonadati</taxon>
        <taxon>Pseudomonadota</taxon>
        <taxon>Alphaproteobacteria</taxon>
        <taxon>Hyphomicrobiales</taxon>
        <taxon>Tepidamorphaceae</taxon>
        <taxon>Microbaculum</taxon>
    </lineage>
</organism>
<dbReference type="Pfam" id="PF20256">
    <property type="entry name" value="MoCoBD_2"/>
    <property type="match status" value="1"/>
</dbReference>
<dbReference type="SMART" id="SM01008">
    <property type="entry name" value="Ald_Xan_dh_C"/>
    <property type="match status" value="1"/>
</dbReference>
<dbReference type="Proteomes" id="UP001320898">
    <property type="component" value="Unassembled WGS sequence"/>
</dbReference>
<dbReference type="PANTHER" id="PTHR11908">
    <property type="entry name" value="XANTHINE DEHYDROGENASE"/>
    <property type="match status" value="1"/>
</dbReference>
<accession>A0AAW5QZC4</accession>
<evidence type="ECO:0000256" key="1">
    <source>
        <dbReference type="ARBA" id="ARBA00022505"/>
    </source>
</evidence>
<dbReference type="AlphaFoldDB" id="A0AAW5QZC4"/>
<proteinExistence type="predicted"/>
<dbReference type="Gene3D" id="3.90.1170.50">
    <property type="entry name" value="Aldehyde oxidase/xanthine dehydrogenase, a/b hammerhead"/>
    <property type="match status" value="1"/>
</dbReference>
<sequence length="765" mass="81247">MKFGIGASLRRKEDSAFITGKGSYLADRVPDGSAWAQLVRSPIGHARFRIENLDDVKAMPGVDAVLTAADIAHLNPSPCVGQAPNSDGSKLEVPPFPILAIDTVRYVGDAVAMVVARTPAEARDAAEALMVDYEELPAVADMAAALKDGAPQIWPTRKNNIAYDAHVGDKDATDAAFAKADRIVTLELVNNRLVTNYMEPRGAIGSYDPQSERYTLICGSQGVGLVKTVLAGMIFKADKERFHIITPDTGGGFGTKLFVYREYPLVLVAAEMIGRPVTWISDRSEHFLADSHGRDNLTRAELALDAKGRFLGLRVDTLANMGGYLAQFGPFVPYVGAGMIPGLYRFKAVHGRVRGVYTNTVPTDAYRGAGRPEAAYMIERLVDKAARELGIKPDALRRKNFVTPSAMPWKTPTGKVYDSGEFDGHLRQAMAQADWTGFNARLRTSRKAGKLRGIGLATYIEACSGGAAETARVALNGDGGVTVFVGTQSTGQGHVTAYAQIVAERLGLDPQNISVVQGDSDAYEHGSFTGGSRSIPVGGAAVSVAAVNLGERIKAKAADMLESAVGDLEFLDGTIRIAGTDRAVGFAEVAEKAAADGDDMKETDSWAPPEATYPNGTHVVEVEVDPDTGHIDIVSYTVVDDFGVLLNPMLLAGQVHGGIAQGIGQAMLERTVFDESGQLLSATLQDYALPRADVIPDIGFETRNVPCKTNLLGMKGAGEAGTIGACPAVVNAVVDALHRAAGITHIDMPMTPERVWQALKAAQAA</sequence>
<dbReference type="EMBL" id="JALIDZ010000004">
    <property type="protein sequence ID" value="MCT8972254.1"/>
    <property type="molecule type" value="Genomic_DNA"/>
</dbReference>
<dbReference type="InterPro" id="IPR000674">
    <property type="entry name" value="Ald_Oxase/Xan_DH_a/b"/>
</dbReference>
<evidence type="ECO:0000256" key="2">
    <source>
        <dbReference type="ARBA" id="ARBA00023002"/>
    </source>
</evidence>
<dbReference type="PANTHER" id="PTHR11908:SF132">
    <property type="entry name" value="ALDEHYDE OXIDASE 1-RELATED"/>
    <property type="match status" value="1"/>
</dbReference>
<evidence type="ECO:0000313" key="5">
    <source>
        <dbReference type="Proteomes" id="UP001320898"/>
    </source>
</evidence>
<dbReference type="Pfam" id="PF01315">
    <property type="entry name" value="Ald_Xan_dh_C"/>
    <property type="match status" value="1"/>
</dbReference>
<dbReference type="InterPro" id="IPR016208">
    <property type="entry name" value="Ald_Oxase/xanthine_DH-like"/>
</dbReference>
<protein>
    <submittedName>
        <fullName evidence="4">Xanthine dehydrogenase family protein molybdopterin-binding subunit</fullName>
    </submittedName>
</protein>
<dbReference type="InterPro" id="IPR046867">
    <property type="entry name" value="AldOxase/xan_DH_MoCoBD2"/>
</dbReference>
<reference evidence="4 5" key="1">
    <citation type="submission" date="2022-04" db="EMBL/GenBank/DDBJ databases">
        <authorList>
            <person name="Ye Y.-Q."/>
            <person name="Du Z.-J."/>
        </authorList>
    </citation>
    <scope>NUCLEOTIDE SEQUENCE [LARGE SCALE GENOMIC DNA]</scope>
    <source>
        <strain evidence="4 5">A6E488</strain>
    </source>
</reference>
<dbReference type="SUPFAM" id="SSF54665">
    <property type="entry name" value="CO dehydrogenase molybdoprotein N-domain-like"/>
    <property type="match status" value="1"/>
</dbReference>
<gene>
    <name evidence="4" type="ORF">MUB46_10330</name>
</gene>
<feature type="domain" description="Aldehyde oxidase/xanthine dehydrogenase a/b hammerhead" evidence="3">
    <location>
        <begin position="19"/>
        <end position="137"/>
    </location>
</feature>
<dbReference type="Pfam" id="PF02738">
    <property type="entry name" value="MoCoBD_1"/>
    <property type="match status" value="1"/>
</dbReference>
<keyword evidence="5" id="KW-1185">Reference proteome</keyword>
<dbReference type="InterPro" id="IPR036856">
    <property type="entry name" value="Ald_Oxase/Xan_DH_a/b_sf"/>
</dbReference>
<dbReference type="Gene3D" id="3.30.365.10">
    <property type="entry name" value="Aldehyde oxidase/xanthine dehydrogenase, molybdopterin binding domain"/>
    <property type="match status" value="4"/>
</dbReference>
<keyword evidence="2" id="KW-0560">Oxidoreductase</keyword>
<dbReference type="SUPFAM" id="SSF56003">
    <property type="entry name" value="Molybdenum cofactor-binding domain"/>
    <property type="match status" value="1"/>
</dbReference>
<dbReference type="InterPro" id="IPR037165">
    <property type="entry name" value="AldOxase/xan_DH_Mopterin-bd_sf"/>
</dbReference>